<sequence length="162" mass="19142">MWIFCFCCRLFSKRDGGATALKDPGSKDWKNIGAILSAHERSTLHLYSYQAWKELELRLQKGKTIDNINQQKIREEEKYWRQVLEHLIAMVRFLGMQNMAFRGTTEKLYSENNGNFLKLVEFLALFDPVMSEHVRRVKDEETMVHYLGKEIQNELIYVGLYT</sequence>
<dbReference type="EMBL" id="JAPFRF010000011">
    <property type="protein sequence ID" value="KAJ7316854.1"/>
    <property type="molecule type" value="Genomic_DNA"/>
</dbReference>
<comment type="caution">
    <text evidence="1">The sequence shown here is derived from an EMBL/GenBank/DDBJ whole genome shotgun (WGS) entry which is preliminary data.</text>
</comment>
<evidence type="ECO:0008006" key="3">
    <source>
        <dbReference type="Google" id="ProtNLM"/>
    </source>
</evidence>
<dbReference type="Proteomes" id="UP001142489">
    <property type="component" value="Unassembled WGS sequence"/>
</dbReference>
<evidence type="ECO:0000313" key="1">
    <source>
        <dbReference type="EMBL" id="KAJ7316854.1"/>
    </source>
</evidence>
<dbReference type="PANTHER" id="PTHR45749:SF35">
    <property type="entry name" value="AC-LIKE TRANSPOSASE-RELATED"/>
    <property type="match status" value="1"/>
</dbReference>
<dbReference type="OrthoDB" id="9950531at2759"/>
<keyword evidence="2" id="KW-1185">Reference proteome</keyword>
<reference evidence="1" key="1">
    <citation type="journal article" date="2023" name="DNA Res.">
        <title>Chromosome-level genome assembly of Phrynocephalus forsythii using third-generation DNA sequencing and Hi-C analysis.</title>
        <authorList>
            <person name="Qi Y."/>
            <person name="Zhao W."/>
            <person name="Zhao Y."/>
            <person name="Niu C."/>
            <person name="Cao S."/>
            <person name="Zhang Y."/>
        </authorList>
    </citation>
    <scope>NUCLEOTIDE SEQUENCE</scope>
    <source>
        <tissue evidence="1">Muscle</tissue>
    </source>
</reference>
<protein>
    <recommendedName>
        <fullName evidence="3">DUF4371 domain-containing protein</fullName>
    </recommendedName>
</protein>
<gene>
    <name evidence="1" type="ORF">JRQ81_003016</name>
</gene>
<organism evidence="1 2">
    <name type="scientific">Phrynocephalus forsythii</name>
    <dbReference type="NCBI Taxonomy" id="171643"/>
    <lineage>
        <taxon>Eukaryota</taxon>
        <taxon>Metazoa</taxon>
        <taxon>Chordata</taxon>
        <taxon>Craniata</taxon>
        <taxon>Vertebrata</taxon>
        <taxon>Euteleostomi</taxon>
        <taxon>Lepidosauria</taxon>
        <taxon>Squamata</taxon>
        <taxon>Bifurcata</taxon>
        <taxon>Unidentata</taxon>
        <taxon>Episquamata</taxon>
        <taxon>Toxicofera</taxon>
        <taxon>Iguania</taxon>
        <taxon>Acrodonta</taxon>
        <taxon>Agamidae</taxon>
        <taxon>Agaminae</taxon>
        <taxon>Phrynocephalus</taxon>
    </lineage>
</organism>
<proteinExistence type="predicted"/>
<evidence type="ECO:0000313" key="2">
    <source>
        <dbReference type="Proteomes" id="UP001142489"/>
    </source>
</evidence>
<dbReference type="PANTHER" id="PTHR45749">
    <property type="match status" value="1"/>
</dbReference>
<name>A0A9Q0XJ24_9SAUR</name>
<accession>A0A9Q0XJ24</accession>
<dbReference type="AlphaFoldDB" id="A0A9Q0XJ24"/>